<dbReference type="PROSITE" id="PS51012">
    <property type="entry name" value="ABC_TM2"/>
    <property type="match status" value="1"/>
</dbReference>
<evidence type="ECO:0000256" key="3">
    <source>
        <dbReference type="ARBA" id="ARBA00022989"/>
    </source>
</evidence>
<evidence type="ECO:0000256" key="5">
    <source>
        <dbReference type="SAM" id="Phobius"/>
    </source>
</evidence>
<proteinExistence type="predicted"/>
<organism evidence="7 8">
    <name type="scientific">Pseudobacteriovorax antillogorgiicola</name>
    <dbReference type="NCBI Taxonomy" id="1513793"/>
    <lineage>
        <taxon>Bacteria</taxon>
        <taxon>Pseudomonadati</taxon>
        <taxon>Bdellovibrionota</taxon>
        <taxon>Oligoflexia</taxon>
        <taxon>Oligoflexales</taxon>
        <taxon>Pseudobacteriovoracaceae</taxon>
        <taxon>Pseudobacteriovorax</taxon>
    </lineage>
</organism>
<feature type="transmembrane region" description="Helical" evidence="5">
    <location>
        <begin position="237"/>
        <end position="257"/>
    </location>
</feature>
<dbReference type="GO" id="GO:0140359">
    <property type="term" value="F:ABC-type transporter activity"/>
    <property type="evidence" value="ECO:0007669"/>
    <property type="project" value="InterPro"/>
</dbReference>
<dbReference type="InterPro" id="IPR013525">
    <property type="entry name" value="ABC2_TM"/>
</dbReference>
<dbReference type="RefSeq" id="WP_132321600.1">
    <property type="nucleotide sequence ID" value="NZ_FWZT01000014.1"/>
</dbReference>
<dbReference type="Proteomes" id="UP000192907">
    <property type="component" value="Unassembled WGS sequence"/>
</dbReference>
<feature type="transmembrane region" description="Helical" evidence="5">
    <location>
        <begin position="155"/>
        <end position="178"/>
    </location>
</feature>
<dbReference type="InterPro" id="IPR047817">
    <property type="entry name" value="ABC2_TM_bact-type"/>
</dbReference>
<protein>
    <submittedName>
        <fullName evidence="7">ABC-type multidrug transport system, permease component</fullName>
    </submittedName>
</protein>
<feature type="transmembrane region" description="Helical" evidence="5">
    <location>
        <begin position="199"/>
        <end position="225"/>
    </location>
</feature>
<sequence>MLSPSLKEQIKCRWREFRREPSAFFWVMFMPILWMVALGFAFSEPKPEVYGVGWSTNSQSESGEEYRQAIADHPQVRLKMFDEATLMTLIKRGDVSLIAKWDGQQVVYQFDPRNPEAQRARDFVNNIVQQKAGRTDPLPAANEEIIAKGSRYVDFLIPGLLGLSIMTSSLFGVGMTIVSNRKENLLKRYIATPMRPWEYVVSHIFGRYMVLAFEFSAVMICGFLLFDFKVFGNLGSYLFVAILGAGAFTAISLTCAARTKSIPTIGGVVNLITLPMMMLSGVFFSKNNFPESFQTIIDFLPLTALNDALRKIALEGQGLAQVGFELGVLAVYLVVGTVVSNRLFKWY</sequence>
<dbReference type="PANTHER" id="PTHR43027:SF2">
    <property type="entry name" value="TRANSPORT PERMEASE PROTEIN"/>
    <property type="match status" value="1"/>
</dbReference>
<name>A0A1Y6C7C3_9BACT</name>
<feature type="transmembrane region" description="Helical" evidence="5">
    <location>
        <begin position="326"/>
        <end position="344"/>
    </location>
</feature>
<evidence type="ECO:0000256" key="1">
    <source>
        <dbReference type="ARBA" id="ARBA00004141"/>
    </source>
</evidence>
<evidence type="ECO:0000256" key="4">
    <source>
        <dbReference type="ARBA" id="ARBA00023136"/>
    </source>
</evidence>
<evidence type="ECO:0000313" key="7">
    <source>
        <dbReference type="EMBL" id="SMF45892.1"/>
    </source>
</evidence>
<keyword evidence="3 5" id="KW-1133">Transmembrane helix</keyword>
<evidence type="ECO:0000313" key="8">
    <source>
        <dbReference type="Proteomes" id="UP000192907"/>
    </source>
</evidence>
<dbReference type="PANTHER" id="PTHR43027">
    <property type="entry name" value="DOXORUBICIN RESISTANCE ABC TRANSPORTER PERMEASE PROTEIN DRRC-RELATED"/>
    <property type="match status" value="1"/>
</dbReference>
<dbReference type="STRING" id="1513793.SAMN06296036_1143"/>
<reference evidence="8" key="1">
    <citation type="submission" date="2017-04" db="EMBL/GenBank/DDBJ databases">
        <authorList>
            <person name="Varghese N."/>
            <person name="Submissions S."/>
        </authorList>
    </citation>
    <scope>NUCLEOTIDE SEQUENCE [LARGE SCALE GENOMIC DNA]</scope>
    <source>
        <strain evidence="8">RKEM611</strain>
    </source>
</reference>
<accession>A0A1Y6C7C3</accession>
<gene>
    <name evidence="7" type="ORF">SAMN06296036_1143</name>
</gene>
<dbReference type="AlphaFoldDB" id="A0A1Y6C7C3"/>
<comment type="subcellular location">
    <subcellularLocation>
        <location evidence="1">Membrane</location>
        <topology evidence="1">Multi-pass membrane protein</topology>
    </subcellularLocation>
</comment>
<keyword evidence="2 5" id="KW-0812">Transmembrane</keyword>
<dbReference type="Pfam" id="PF12698">
    <property type="entry name" value="ABC2_membrane_3"/>
    <property type="match status" value="1"/>
</dbReference>
<evidence type="ECO:0000259" key="6">
    <source>
        <dbReference type="PROSITE" id="PS51012"/>
    </source>
</evidence>
<keyword evidence="8" id="KW-1185">Reference proteome</keyword>
<keyword evidence="4 5" id="KW-0472">Membrane</keyword>
<dbReference type="InterPro" id="IPR052902">
    <property type="entry name" value="ABC-2_transporter"/>
</dbReference>
<evidence type="ECO:0000256" key="2">
    <source>
        <dbReference type="ARBA" id="ARBA00022692"/>
    </source>
</evidence>
<dbReference type="EMBL" id="FWZT01000014">
    <property type="protein sequence ID" value="SMF45892.1"/>
    <property type="molecule type" value="Genomic_DNA"/>
</dbReference>
<dbReference type="GO" id="GO:0016020">
    <property type="term" value="C:membrane"/>
    <property type="evidence" value="ECO:0007669"/>
    <property type="project" value="UniProtKB-SubCell"/>
</dbReference>
<feature type="transmembrane region" description="Helical" evidence="5">
    <location>
        <begin position="21"/>
        <end position="42"/>
    </location>
</feature>
<dbReference type="OrthoDB" id="9778589at2"/>
<feature type="domain" description="ABC transmembrane type-2" evidence="6">
    <location>
        <begin position="121"/>
        <end position="347"/>
    </location>
</feature>
<feature type="transmembrane region" description="Helical" evidence="5">
    <location>
        <begin position="264"/>
        <end position="284"/>
    </location>
</feature>